<organism evidence="8 9">
    <name type="scientific">Gossypium stocksii</name>
    <dbReference type="NCBI Taxonomy" id="47602"/>
    <lineage>
        <taxon>Eukaryota</taxon>
        <taxon>Viridiplantae</taxon>
        <taxon>Streptophyta</taxon>
        <taxon>Embryophyta</taxon>
        <taxon>Tracheophyta</taxon>
        <taxon>Spermatophyta</taxon>
        <taxon>Magnoliopsida</taxon>
        <taxon>eudicotyledons</taxon>
        <taxon>Gunneridae</taxon>
        <taxon>Pentapetalae</taxon>
        <taxon>rosids</taxon>
        <taxon>malvids</taxon>
        <taxon>Malvales</taxon>
        <taxon>Malvaceae</taxon>
        <taxon>Malvoideae</taxon>
        <taxon>Gossypium</taxon>
    </lineage>
</organism>
<evidence type="ECO:0000256" key="2">
    <source>
        <dbReference type="ARBA" id="ARBA00022801"/>
    </source>
</evidence>
<dbReference type="InterPro" id="IPR050079">
    <property type="entry name" value="DEAD_box_RNA_helicase"/>
</dbReference>
<dbReference type="AlphaFoldDB" id="A0A9D3WMT0"/>
<dbReference type="InterPro" id="IPR014014">
    <property type="entry name" value="RNA_helicase_DEAD_Q_motif"/>
</dbReference>
<dbReference type="SUPFAM" id="SSF52540">
    <property type="entry name" value="P-loop containing nucleoside triphosphate hydrolases"/>
    <property type="match status" value="1"/>
</dbReference>
<proteinExistence type="predicted"/>
<reference evidence="8 9" key="1">
    <citation type="journal article" date="2021" name="Plant Biotechnol. J.">
        <title>Multi-omics assisted identification of the key and species-specific regulatory components of drought-tolerant mechanisms in Gossypium stocksii.</title>
        <authorList>
            <person name="Yu D."/>
            <person name="Ke L."/>
            <person name="Zhang D."/>
            <person name="Wu Y."/>
            <person name="Sun Y."/>
            <person name="Mei J."/>
            <person name="Sun J."/>
            <person name="Sun Y."/>
        </authorList>
    </citation>
    <scope>NUCLEOTIDE SEQUENCE [LARGE SCALE GENOMIC DNA]</scope>
    <source>
        <strain evidence="9">cv. E1</strain>
        <tissue evidence="8">Leaf</tissue>
    </source>
</reference>
<feature type="region of interest" description="Disordered" evidence="6">
    <location>
        <begin position="77"/>
        <end position="119"/>
    </location>
</feature>
<dbReference type="GO" id="GO:0003676">
    <property type="term" value="F:nucleic acid binding"/>
    <property type="evidence" value="ECO:0007669"/>
    <property type="project" value="InterPro"/>
</dbReference>
<dbReference type="GO" id="GO:0005524">
    <property type="term" value="F:ATP binding"/>
    <property type="evidence" value="ECO:0007669"/>
    <property type="project" value="UniProtKB-KW"/>
</dbReference>
<protein>
    <recommendedName>
        <fullName evidence="7">DEAD-box RNA helicase Q domain-containing protein</fullName>
    </recommendedName>
</protein>
<gene>
    <name evidence="8" type="ORF">J1N35_002566</name>
</gene>
<evidence type="ECO:0000313" key="8">
    <source>
        <dbReference type="EMBL" id="KAH1131188.1"/>
    </source>
</evidence>
<evidence type="ECO:0000256" key="3">
    <source>
        <dbReference type="ARBA" id="ARBA00022806"/>
    </source>
</evidence>
<dbReference type="OrthoDB" id="1750239at2759"/>
<dbReference type="PANTHER" id="PTHR47959:SF1">
    <property type="entry name" value="ATP-DEPENDENT RNA HELICASE DBPA"/>
    <property type="match status" value="1"/>
</dbReference>
<evidence type="ECO:0000256" key="5">
    <source>
        <dbReference type="PROSITE-ProRule" id="PRU00552"/>
    </source>
</evidence>
<evidence type="ECO:0000256" key="6">
    <source>
        <dbReference type="SAM" id="MobiDB-lite"/>
    </source>
</evidence>
<dbReference type="PROSITE" id="PS51195">
    <property type="entry name" value="Q_MOTIF"/>
    <property type="match status" value="1"/>
</dbReference>
<feature type="compositionally biased region" description="Basic residues" evidence="6">
    <location>
        <begin position="105"/>
        <end position="116"/>
    </location>
</feature>
<comment type="caution">
    <text evidence="8">The sequence shown here is derived from an EMBL/GenBank/DDBJ whole genome shotgun (WGS) entry which is preliminary data.</text>
</comment>
<keyword evidence="3" id="KW-0347">Helicase</keyword>
<dbReference type="PANTHER" id="PTHR47959">
    <property type="entry name" value="ATP-DEPENDENT RNA HELICASE RHLE-RELATED"/>
    <property type="match status" value="1"/>
</dbReference>
<keyword evidence="9" id="KW-1185">Reference proteome</keyword>
<feature type="domain" description="DEAD-box RNA helicase Q" evidence="7">
    <location>
        <begin position="151"/>
        <end position="179"/>
    </location>
</feature>
<dbReference type="GO" id="GO:0003724">
    <property type="term" value="F:RNA helicase activity"/>
    <property type="evidence" value="ECO:0007669"/>
    <property type="project" value="InterPro"/>
</dbReference>
<sequence length="286" mass="32367">MNQKRKRTKHDPELERLDSLPWNSSLPKTFSLFIGSWDLDGGFLSLEEIDESNYGLDVPGAKKKISNKISKLKKQKLKEVTKGSGEDAEAEPEPAEGMAEEKNVKAKTKKKKKKAKAVQQEDESATVIDRKDDEKEEMLYEDEAEAYAEFYAWNELRLHPLLVKSISQLCFKEPTPIQRACIPAAAHLGKDVVGAAETGSGKTLAFGLPIFQRLLEEREKAANMLEKTGKKQGSLHQKVFYELLSLLLLGNLRSRLEIILRNLPRISMLECVILLVACQQRNRNLY</sequence>
<name>A0A9D3WMT0_9ROSI</name>
<dbReference type="Pfam" id="PF00270">
    <property type="entry name" value="DEAD"/>
    <property type="match status" value="1"/>
</dbReference>
<evidence type="ECO:0000259" key="7">
    <source>
        <dbReference type="PROSITE" id="PS51195"/>
    </source>
</evidence>
<feature type="short sequence motif" description="Q motif" evidence="5">
    <location>
        <begin position="151"/>
        <end position="179"/>
    </location>
</feature>
<keyword evidence="2" id="KW-0378">Hydrolase</keyword>
<dbReference type="InterPro" id="IPR011545">
    <property type="entry name" value="DEAD/DEAH_box_helicase_dom"/>
</dbReference>
<keyword evidence="1" id="KW-0547">Nucleotide-binding</keyword>
<dbReference type="InterPro" id="IPR027417">
    <property type="entry name" value="P-loop_NTPase"/>
</dbReference>
<dbReference type="Gene3D" id="3.40.50.300">
    <property type="entry name" value="P-loop containing nucleotide triphosphate hydrolases"/>
    <property type="match status" value="1"/>
</dbReference>
<evidence type="ECO:0000313" key="9">
    <source>
        <dbReference type="Proteomes" id="UP000828251"/>
    </source>
</evidence>
<feature type="region of interest" description="Disordered" evidence="6">
    <location>
        <begin position="1"/>
        <end position="21"/>
    </location>
</feature>
<dbReference type="Proteomes" id="UP000828251">
    <property type="component" value="Unassembled WGS sequence"/>
</dbReference>
<accession>A0A9D3WMT0</accession>
<evidence type="ECO:0000256" key="4">
    <source>
        <dbReference type="ARBA" id="ARBA00022840"/>
    </source>
</evidence>
<dbReference type="EMBL" id="JAIQCV010000001">
    <property type="protein sequence ID" value="KAH1131188.1"/>
    <property type="molecule type" value="Genomic_DNA"/>
</dbReference>
<dbReference type="GO" id="GO:0016787">
    <property type="term" value="F:hydrolase activity"/>
    <property type="evidence" value="ECO:0007669"/>
    <property type="project" value="UniProtKB-KW"/>
</dbReference>
<keyword evidence="4" id="KW-0067">ATP-binding</keyword>
<dbReference type="GO" id="GO:0005829">
    <property type="term" value="C:cytosol"/>
    <property type="evidence" value="ECO:0007669"/>
    <property type="project" value="TreeGrafter"/>
</dbReference>
<evidence type="ECO:0000256" key="1">
    <source>
        <dbReference type="ARBA" id="ARBA00022741"/>
    </source>
</evidence>